<dbReference type="GO" id="GO:0016491">
    <property type="term" value="F:oxidoreductase activity"/>
    <property type="evidence" value="ECO:0007669"/>
    <property type="project" value="UniProtKB-KW"/>
</dbReference>
<proteinExistence type="inferred from homology"/>
<dbReference type="PRINTS" id="PR00368">
    <property type="entry name" value="FADPNR"/>
</dbReference>
<organism evidence="12 13">
    <name type="scientific">Tectimicrobiota bacterium</name>
    <dbReference type="NCBI Taxonomy" id="2528274"/>
    <lineage>
        <taxon>Bacteria</taxon>
        <taxon>Pseudomonadati</taxon>
        <taxon>Nitrospinota/Tectimicrobiota group</taxon>
        <taxon>Candidatus Tectimicrobiota</taxon>
    </lineage>
</organism>
<dbReference type="InterPro" id="IPR001155">
    <property type="entry name" value="OxRdtase_FMN_N"/>
</dbReference>
<evidence type="ECO:0000256" key="6">
    <source>
        <dbReference type="ARBA" id="ARBA00022723"/>
    </source>
</evidence>
<dbReference type="GO" id="GO:0046872">
    <property type="term" value="F:metal ion binding"/>
    <property type="evidence" value="ECO:0007669"/>
    <property type="project" value="UniProtKB-KW"/>
</dbReference>
<comment type="cofactor">
    <cofactor evidence="2">
        <name>[4Fe-4S] cluster</name>
        <dbReference type="ChEBI" id="CHEBI:49883"/>
    </cofactor>
</comment>
<dbReference type="Proteomes" id="UP000769766">
    <property type="component" value="Unassembled WGS sequence"/>
</dbReference>
<evidence type="ECO:0000259" key="10">
    <source>
        <dbReference type="Pfam" id="PF00724"/>
    </source>
</evidence>
<dbReference type="GO" id="GO:0010181">
    <property type="term" value="F:FMN binding"/>
    <property type="evidence" value="ECO:0007669"/>
    <property type="project" value="InterPro"/>
</dbReference>
<accession>A0A932CLY4</accession>
<keyword evidence="6" id="KW-0479">Metal-binding</keyword>
<comment type="cofactor">
    <cofactor evidence="1">
        <name>FMN</name>
        <dbReference type="ChEBI" id="CHEBI:58210"/>
    </cofactor>
</comment>
<dbReference type="SUPFAM" id="SSF51905">
    <property type="entry name" value="FAD/NAD(P)-binding domain"/>
    <property type="match status" value="1"/>
</dbReference>
<evidence type="ECO:0000256" key="1">
    <source>
        <dbReference type="ARBA" id="ARBA00001917"/>
    </source>
</evidence>
<dbReference type="InterPro" id="IPR051793">
    <property type="entry name" value="NADH:flavin_oxidoreductase"/>
</dbReference>
<evidence type="ECO:0000256" key="2">
    <source>
        <dbReference type="ARBA" id="ARBA00001966"/>
    </source>
</evidence>
<dbReference type="Pfam" id="PF00724">
    <property type="entry name" value="Oxidored_FMN"/>
    <property type="match status" value="1"/>
</dbReference>
<evidence type="ECO:0000256" key="3">
    <source>
        <dbReference type="ARBA" id="ARBA00011048"/>
    </source>
</evidence>
<dbReference type="GO" id="GO:0051536">
    <property type="term" value="F:iron-sulfur cluster binding"/>
    <property type="evidence" value="ECO:0007669"/>
    <property type="project" value="UniProtKB-KW"/>
</dbReference>
<feature type="domain" description="FAD/NAD(P)-binding" evidence="11">
    <location>
        <begin position="388"/>
        <end position="653"/>
    </location>
</feature>
<evidence type="ECO:0000256" key="7">
    <source>
        <dbReference type="ARBA" id="ARBA00023002"/>
    </source>
</evidence>
<keyword evidence="4" id="KW-0285">Flavoprotein</keyword>
<evidence type="ECO:0000259" key="11">
    <source>
        <dbReference type="Pfam" id="PF07992"/>
    </source>
</evidence>
<dbReference type="EMBL" id="JACPRF010000077">
    <property type="protein sequence ID" value="MBI2875753.1"/>
    <property type="molecule type" value="Genomic_DNA"/>
</dbReference>
<keyword evidence="5" id="KW-0288">FMN</keyword>
<feature type="domain" description="NADH:flavin oxidoreductase/NADH oxidase N-terminal" evidence="10">
    <location>
        <begin position="8"/>
        <end position="338"/>
    </location>
</feature>
<dbReference type="InterPro" id="IPR036188">
    <property type="entry name" value="FAD/NAD-bd_sf"/>
</dbReference>
<dbReference type="PANTHER" id="PTHR42917:SF2">
    <property type="entry name" value="2,4-DIENOYL-COA REDUCTASE [(2E)-ENOYL-COA-PRODUCING]"/>
    <property type="match status" value="1"/>
</dbReference>
<dbReference type="PANTHER" id="PTHR42917">
    <property type="entry name" value="2,4-DIENOYL-COA REDUCTASE"/>
    <property type="match status" value="1"/>
</dbReference>
<evidence type="ECO:0000256" key="8">
    <source>
        <dbReference type="ARBA" id="ARBA00023004"/>
    </source>
</evidence>
<dbReference type="InterPro" id="IPR023753">
    <property type="entry name" value="FAD/NAD-binding_dom"/>
</dbReference>
<evidence type="ECO:0000256" key="9">
    <source>
        <dbReference type="ARBA" id="ARBA00023014"/>
    </source>
</evidence>
<dbReference type="AlphaFoldDB" id="A0A932CLY4"/>
<keyword evidence="9" id="KW-0411">Iron-sulfur</keyword>
<dbReference type="Gene3D" id="3.40.50.720">
    <property type="entry name" value="NAD(P)-binding Rossmann-like Domain"/>
    <property type="match status" value="1"/>
</dbReference>
<dbReference type="Pfam" id="PF07992">
    <property type="entry name" value="Pyr_redox_2"/>
    <property type="match status" value="1"/>
</dbReference>
<protein>
    <submittedName>
        <fullName evidence="12">FAD-dependent oxidoreductase</fullName>
    </submittedName>
</protein>
<dbReference type="InterPro" id="IPR013785">
    <property type="entry name" value="Aldolase_TIM"/>
</dbReference>
<dbReference type="Gene3D" id="3.20.20.70">
    <property type="entry name" value="Aldolase class I"/>
    <property type="match status" value="1"/>
</dbReference>
<evidence type="ECO:0000256" key="4">
    <source>
        <dbReference type="ARBA" id="ARBA00022630"/>
    </source>
</evidence>
<keyword evidence="8" id="KW-0408">Iron</keyword>
<comment type="similarity">
    <text evidence="3">In the N-terminal section; belongs to the NADH:flavin oxidoreductase/NADH oxidase family.</text>
</comment>
<evidence type="ECO:0000256" key="5">
    <source>
        <dbReference type="ARBA" id="ARBA00022643"/>
    </source>
</evidence>
<dbReference type="Gene3D" id="3.50.50.60">
    <property type="entry name" value="FAD/NAD(P)-binding domain"/>
    <property type="match status" value="1"/>
</dbReference>
<keyword evidence="7" id="KW-0560">Oxidoreductase</keyword>
<dbReference type="SUPFAM" id="SSF51395">
    <property type="entry name" value="FMN-linked oxidoreductases"/>
    <property type="match status" value="1"/>
</dbReference>
<gene>
    <name evidence="12" type="ORF">HYY20_02600</name>
</gene>
<evidence type="ECO:0000313" key="13">
    <source>
        <dbReference type="Proteomes" id="UP000769766"/>
    </source>
</evidence>
<comment type="caution">
    <text evidence="12">The sequence shown here is derived from an EMBL/GenBank/DDBJ whole genome shotgun (WGS) entry which is preliminary data.</text>
</comment>
<sequence length="660" mass="73113">MSQSFEYLFSPLQIRHLTVPNRVVFSAHVTNFPDQNHLPTERQLHYYAERARGGAGMIVIGGSIAHPSSVLTLWRNLVFDERSIPMYRRITDAVHEFGTVILTQVYNVGSEMTSLHTRRPVLAPSPIPCPSSRETPKEMEPEDIEMLLEAIAKSARNAKEGGFDGIEFISSQGLLMGQFMSLHTNKRTDEYGGSQENRLRYPLQAIERVRKEVGENFLIGFKISGDDFTPGGLTLEDATAIAERLAATGNVDYLHTCCGTFYSMETIVPDMSFPPGCMVYMAARVREVVNIPVVAIKRIQDPIQAERILADGHADLIGMSRSLICDPEWPKKAREGRIEEIRACVACDQGCMDRYFKGIPITCTQNPAVGKEREWGMGTIKPAEKKKRVLVVGGGPAGMKAAETAAQRGHQVALYEKEDRLGGQVNLLTRVASREEFNGVTRNLCRQLERLGVEIHLSAELTADRIREMNPDALVIATGSIPLRTGYSSGQPDLPGIPGADRDHVLTAWEVLKGEREIGERVVIIEDEGEIKALSVAEFLAEQGKQVEILTGFPFVGMDVNPCVLEPQYQRLYQKGVTLTPFTRVKEITERSVIAYQIYSRVEREIAVDQVVLVMGNAAHNGLYRSLKGQVKEIYAVGDCVAPRKVVDAIYEGQGVGLSL</sequence>
<name>A0A932CLY4_UNCTE</name>
<evidence type="ECO:0000313" key="12">
    <source>
        <dbReference type="EMBL" id="MBI2875753.1"/>
    </source>
</evidence>
<reference evidence="12" key="1">
    <citation type="submission" date="2020-07" db="EMBL/GenBank/DDBJ databases">
        <title>Huge and variable diversity of episymbiotic CPR bacteria and DPANN archaea in groundwater ecosystems.</title>
        <authorList>
            <person name="He C.Y."/>
            <person name="Keren R."/>
            <person name="Whittaker M."/>
            <person name="Farag I.F."/>
            <person name="Doudna J."/>
            <person name="Cate J.H.D."/>
            <person name="Banfield J.F."/>
        </authorList>
    </citation>
    <scope>NUCLEOTIDE SEQUENCE</scope>
    <source>
        <strain evidence="12">NC_groundwater_672_Ag_B-0.1um_62_36</strain>
    </source>
</reference>